<sequence length="228" mass="25247">MLGASIPELPGSTDSMQEHGSPWSRLRGLEPMSLCDWPGRVSAVLFLGGCDLRCPTCHNFQLAWETWNTPCLPRSQVMDLLRKRSSWLDGLVVTGGEAALSADLPEWLADLRAHVGLPIKLDTNGMHPAVIERTVTAEAVDLVAVDIKGPWSKYPLLTGNRATPEQARANMKQIFALARDKPGSFQFRTTLVPELTQDDLNAMQHLPPPGFVLQMQRFKTPATVIERR</sequence>
<dbReference type="Gene3D" id="3.20.20.70">
    <property type="entry name" value="Aldolase class I"/>
    <property type="match status" value="1"/>
</dbReference>
<comment type="cofactor">
    <cofactor evidence="1">
        <name>[4Fe-4S] cluster</name>
        <dbReference type="ChEBI" id="CHEBI:49883"/>
    </cofactor>
</comment>
<dbReference type="GO" id="GO:0046872">
    <property type="term" value="F:metal ion binding"/>
    <property type="evidence" value="ECO:0007669"/>
    <property type="project" value="UniProtKB-KW"/>
</dbReference>
<dbReference type="SUPFAM" id="SSF102114">
    <property type="entry name" value="Radical SAM enzymes"/>
    <property type="match status" value="1"/>
</dbReference>
<keyword evidence="3" id="KW-0949">S-adenosyl-L-methionine</keyword>
<feature type="domain" description="Radical SAM core" evidence="8">
    <location>
        <begin position="46"/>
        <end position="203"/>
    </location>
</feature>
<evidence type="ECO:0000256" key="2">
    <source>
        <dbReference type="ARBA" id="ARBA00022485"/>
    </source>
</evidence>
<evidence type="ECO:0000256" key="4">
    <source>
        <dbReference type="ARBA" id="ARBA00022723"/>
    </source>
</evidence>
<dbReference type="PANTHER" id="PTHR30352">
    <property type="entry name" value="PYRUVATE FORMATE-LYASE-ACTIVATING ENZYME"/>
    <property type="match status" value="1"/>
</dbReference>
<dbReference type="InterPro" id="IPR007197">
    <property type="entry name" value="rSAM"/>
</dbReference>
<proteinExistence type="predicted"/>
<dbReference type="GO" id="GO:0051539">
    <property type="term" value="F:4 iron, 4 sulfur cluster binding"/>
    <property type="evidence" value="ECO:0007669"/>
    <property type="project" value="UniProtKB-KW"/>
</dbReference>
<dbReference type="NCBIfam" id="TIGR02495">
    <property type="entry name" value="NrdG2"/>
    <property type="match status" value="1"/>
</dbReference>
<reference evidence="9 10" key="1">
    <citation type="submission" date="2016-10" db="EMBL/GenBank/DDBJ databases">
        <authorList>
            <person name="de Groot N.N."/>
        </authorList>
    </citation>
    <scope>NUCLEOTIDE SEQUENCE [LARGE SCALE GENOMIC DNA]</scope>
    <source>
        <strain evidence="9 10">ASO4-2</strain>
    </source>
</reference>
<evidence type="ECO:0000313" key="10">
    <source>
        <dbReference type="Proteomes" id="UP000198771"/>
    </source>
</evidence>
<feature type="region of interest" description="Disordered" evidence="7">
    <location>
        <begin position="1"/>
        <end position="22"/>
    </location>
</feature>
<keyword evidence="9" id="KW-0670">Pyruvate</keyword>
<dbReference type="Pfam" id="PF04055">
    <property type="entry name" value="Radical_SAM"/>
    <property type="match status" value="1"/>
</dbReference>
<dbReference type="InterPro" id="IPR012840">
    <property type="entry name" value="NrdG2"/>
</dbReference>
<evidence type="ECO:0000256" key="3">
    <source>
        <dbReference type="ARBA" id="ARBA00022691"/>
    </source>
</evidence>
<dbReference type="AlphaFoldDB" id="A0A1G6DEX2"/>
<evidence type="ECO:0000256" key="1">
    <source>
        <dbReference type="ARBA" id="ARBA00001966"/>
    </source>
</evidence>
<keyword evidence="4" id="KW-0479">Metal-binding</keyword>
<keyword evidence="9" id="KW-0456">Lyase</keyword>
<accession>A0A1G6DEX2</accession>
<keyword evidence="5" id="KW-0408">Iron</keyword>
<evidence type="ECO:0000313" key="9">
    <source>
        <dbReference type="EMBL" id="SDB43671.1"/>
    </source>
</evidence>
<organism evidence="9 10">
    <name type="scientific">Desulfonatronum thiosulfatophilum</name>
    <dbReference type="NCBI Taxonomy" id="617002"/>
    <lineage>
        <taxon>Bacteria</taxon>
        <taxon>Pseudomonadati</taxon>
        <taxon>Thermodesulfobacteriota</taxon>
        <taxon>Desulfovibrionia</taxon>
        <taxon>Desulfovibrionales</taxon>
        <taxon>Desulfonatronaceae</taxon>
        <taxon>Desulfonatronum</taxon>
    </lineage>
</organism>
<dbReference type="SFLD" id="SFLDG01094">
    <property type="entry name" value="Uncharacterised_Radical_SAM_Su"/>
    <property type="match status" value="1"/>
</dbReference>
<gene>
    <name evidence="9" type="ORF">SAMN05660653_02125</name>
</gene>
<dbReference type="InterPro" id="IPR034457">
    <property type="entry name" value="Organic_radical-activating"/>
</dbReference>
<dbReference type="SFLD" id="SFLDS00029">
    <property type="entry name" value="Radical_SAM"/>
    <property type="match status" value="1"/>
</dbReference>
<dbReference type="InterPro" id="IPR013785">
    <property type="entry name" value="Aldolase_TIM"/>
</dbReference>
<dbReference type="GO" id="GO:0016829">
    <property type="term" value="F:lyase activity"/>
    <property type="evidence" value="ECO:0007669"/>
    <property type="project" value="UniProtKB-KW"/>
</dbReference>
<dbReference type="STRING" id="617002.SAMN05660653_02125"/>
<keyword evidence="10" id="KW-1185">Reference proteome</keyword>
<evidence type="ECO:0000256" key="6">
    <source>
        <dbReference type="ARBA" id="ARBA00023014"/>
    </source>
</evidence>
<protein>
    <submittedName>
        <fullName evidence="9">Pyruvate formate lyase activating enzyme</fullName>
    </submittedName>
</protein>
<keyword evidence="2" id="KW-0004">4Fe-4S</keyword>
<evidence type="ECO:0000256" key="5">
    <source>
        <dbReference type="ARBA" id="ARBA00023004"/>
    </source>
</evidence>
<evidence type="ECO:0000256" key="7">
    <source>
        <dbReference type="SAM" id="MobiDB-lite"/>
    </source>
</evidence>
<name>A0A1G6DEX2_9BACT</name>
<dbReference type="PANTHER" id="PTHR30352:SF13">
    <property type="entry name" value="GLYCYL-RADICAL ENZYME ACTIVATING ENZYME YJJW-RELATED"/>
    <property type="match status" value="1"/>
</dbReference>
<keyword evidence="6" id="KW-0411">Iron-sulfur</keyword>
<evidence type="ECO:0000259" key="8">
    <source>
        <dbReference type="Pfam" id="PF04055"/>
    </source>
</evidence>
<dbReference type="InterPro" id="IPR058240">
    <property type="entry name" value="rSAM_sf"/>
</dbReference>
<dbReference type="Proteomes" id="UP000198771">
    <property type="component" value="Unassembled WGS sequence"/>
</dbReference>
<dbReference type="EMBL" id="FMXO01000011">
    <property type="protein sequence ID" value="SDB43671.1"/>
    <property type="molecule type" value="Genomic_DNA"/>
</dbReference>